<keyword evidence="2" id="KW-0238">DNA-binding</keyword>
<accession>A0AAJ6M332</accession>
<dbReference type="RefSeq" id="WP_310793166.1">
    <property type="nucleotide sequence ID" value="NZ_CP134081.1"/>
</dbReference>
<dbReference type="SUPFAM" id="SSF46894">
    <property type="entry name" value="C-terminal effector domain of the bipartite response regulators"/>
    <property type="match status" value="1"/>
</dbReference>
<proteinExistence type="predicted"/>
<sequence length="104" mass="11024">MEISAHGLIGHLGKGLAPREMQCLLYVAAGMTSKETARELGVSPNSVDKRLLSATTKLGVTRRAALVAEAFRRGLISFAPGALPSPSPNHPSQDRETINDVFVA</sequence>
<evidence type="ECO:0000256" key="2">
    <source>
        <dbReference type="ARBA" id="ARBA00023125"/>
    </source>
</evidence>
<gene>
    <name evidence="6" type="ORF">RI108_18940</name>
</gene>
<evidence type="ECO:0000256" key="4">
    <source>
        <dbReference type="SAM" id="MobiDB-lite"/>
    </source>
</evidence>
<dbReference type="PANTHER" id="PTHR44688">
    <property type="entry name" value="DNA-BINDING TRANSCRIPTIONAL ACTIVATOR DEVR_DOSR"/>
    <property type="match status" value="1"/>
</dbReference>
<evidence type="ECO:0000256" key="3">
    <source>
        <dbReference type="ARBA" id="ARBA00023163"/>
    </source>
</evidence>
<dbReference type="PROSITE" id="PS50043">
    <property type="entry name" value="HTH_LUXR_2"/>
    <property type="match status" value="1"/>
</dbReference>
<dbReference type="InterPro" id="IPR036388">
    <property type="entry name" value="WH-like_DNA-bd_sf"/>
</dbReference>
<dbReference type="EMBL" id="CP134081">
    <property type="protein sequence ID" value="WNC12053.1"/>
    <property type="molecule type" value="Genomic_DNA"/>
</dbReference>
<dbReference type="SMART" id="SM00421">
    <property type="entry name" value="HTH_LUXR"/>
    <property type="match status" value="1"/>
</dbReference>
<reference evidence="6" key="1">
    <citation type="submission" date="2023-09" db="EMBL/GenBank/DDBJ databases">
        <title>First report of Pseudomonas coleopterorum DJ13 causing leaf spot on Rhododendron pulchrum Sweet in China.</title>
        <authorList>
            <person name="Zhang Y."/>
        </authorList>
    </citation>
    <scope>NUCLEOTIDE SEQUENCE</scope>
    <source>
        <strain evidence="6">DJ13</strain>
    </source>
</reference>
<evidence type="ECO:0000259" key="5">
    <source>
        <dbReference type="PROSITE" id="PS50043"/>
    </source>
</evidence>
<dbReference type="InterPro" id="IPR016032">
    <property type="entry name" value="Sig_transdc_resp-reg_C-effctor"/>
</dbReference>
<evidence type="ECO:0000313" key="6">
    <source>
        <dbReference type="EMBL" id="WNC12053.1"/>
    </source>
</evidence>
<dbReference type="GO" id="GO:0003677">
    <property type="term" value="F:DNA binding"/>
    <property type="evidence" value="ECO:0007669"/>
    <property type="project" value="UniProtKB-KW"/>
</dbReference>
<protein>
    <submittedName>
        <fullName evidence="6">Helix-turn-helix transcriptional regulator</fullName>
    </submittedName>
</protein>
<organism evidence="6 7">
    <name type="scientific">Pseudomonas coleopterorum</name>
    <dbReference type="NCBI Taxonomy" id="1605838"/>
    <lineage>
        <taxon>Bacteria</taxon>
        <taxon>Pseudomonadati</taxon>
        <taxon>Pseudomonadota</taxon>
        <taxon>Gammaproteobacteria</taxon>
        <taxon>Pseudomonadales</taxon>
        <taxon>Pseudomonadaceae</taxon>
        <taxon>Pseudomonas</taxon>
    </lineage>
</organism>
<dbReference type="Pfam" id="PF00196">
    <property type="entry name" value="GerE"/>
    <property type="match status" value="1"/>
</dbReference>
<evidence type="ECO:0000256" key="1">
    <source>
        <dbReference type="ARBA" id="ARBA00023015"/>
    </source>
</evidence>
<feature type="domain" description="HTH luxR-type" evidence="5">
    <location>
        <begin position="9"/>
        <end position="74"/>
    </location>
</feature>
<dbReference type="PRINTS" id="PR00038">
    <property type="entry name" value="HTHLUXR"/>
</dbReference>
<dbReference type="Gene3D" id="1.10.10.10">
    <property type="entry name" value="Winged helix-like DNA-binding domain superfamily/Winged helix DNA-binding domain"/>
    <property type="match status" value="1"/>
</dbReference>
<dbReference type="InterPro" id="IPR000792">
    <property type="entry name" value="Tscrpt_reg_LuxR_C"/>
</dbReference>
<keyword evidence="1" id="KW-0805">Transcription regulation</keyword>
<keyword evidence="3" id="KW-0804">Transcription</keyword>
<feature type="region of interest" description="Disordered" evidence="4">
    <location>
        <begin position="81"/>
        <end position="104"/>
    </location>
</feature>
<dbReference type="CDD" id="cd06170">
    <property type="entry name" value="LuxR_C_like"/>
    <property type="match status" value="1"/>
</dbReference>
<evidence type="ECO:0000313" key="7">
    <source>
        <dbReference type="Proteomes" id="UP001258207"/>
    </source>
</evidence>
<dbReference type="AlphaFoldDB" id="A0AAJ6M332"/>
<dbReference type="PANTHER" id="PTHR44688:SF16">
    <property type="entry name" value="DNA-BINDING TRANSCRIPTIONAL ACTIVATOR DEVR_DOSR"/>
    <property type="match status" value="1"/>
</dbReference>
<dbReference type="Proteomes" id="UP001258207">
    <property type="component" value="Chromosome"/>
</dbReference>
<dbReference type="GO" id="GO:0006355">
    <property type="term" value="P:regulation of DNA-templated transcription"/>
    <property type="evidence" value="ECO:0007669"/>
    <property type="project" value="InterPro"/>
</dbReference>
<name>A0AAJ6M332_9PSED</name>